<dbReference type="Proteomes" id="UP000679749">
    <property type="component" value="Unassembled WGS sequence"/>
</dbReference>
<organism evidence="6 7">
    <name type="scientific">Neobacillus rhizophilus</name>
    <dbReference type="NCBI Taxonomy" id="2833579"/>
    <lineage>
        <taxon>Bacteria</taxon>
        <taxon>Bacillati</taxon>
        <taxon>Bacillota</taxon>
        <taxon>Bacilli</taxon>
        <taxon>Bacillales</taxon>
        <taxon>Bacillaceae</taxon>
        <taxon>Neobacillus</taxon>
    </lineage>
</organism>
<sequence length="257" mass="28981">MNDKSSKSGSVEKALEILECFDRKNPFLTLDAISERTGFSRSTAFRMICSLEKFGYIKRKQTSGEVQFSLGWGFIEKGHLVVEQMDLREAAREHMMDLRDETGLSVQLAIRDGLDAVYIDKIESLKPIRVYPEIGRRAPLYAAACPRVLLAFLPENEQTKLLSKFAYRPITEKTMNSIEQIQQQLQTIKEKGYEISKGELHEGTIAIAVPVFDHYYSAVASLSVIGLENDFSEGSIQQIIEALNRCSANISFKLKGM</sequence>
<dbReference type="GO" id="GO:0003677">
    <property type="term" value="F:DNA binding"/>
    <property type="evidence" value="ECO:0007669"/>
    <property type="project" value="UniProtKB-KW"/>
</dbReference>
<comment type="caution">
    <text evidence="6">The sequence shown here is derived from an EMBL/GenBank/DDBJ whole genome shotgun (WGS) entry which is preliminary data.</text>
</comment>
<evidence type="ECO:0000256" key="2">
    <source>
        <dbReference type="ARBA" id="ARBA00023125"/>
    </source>
</evidence>
<dbReference type="PANTHER" id="PTHR30136">
    <property type="entry name" value="HELIX-TURN-HELIX TRANSCRIPTIONAL REGULATOR, ICLR FAMILY"/>
    <property type="match status" value="1"/>
</dbReference>
<dbReference type="GO" id="GO:0003700">
    <property type="term" value="F:DNA-binding transcription factor activity"/>
    <property type="evidence" value="ECO:0007669"/>
    <property type="project" value="TreeGrafter"/>
</dbReference>
<dbReference type="PANTHER" id="PTHR30136:SF24">
    <property type="entry name" value="HTH-TYPE TRANSCRIPTIONAL REPRESSOR ALLR"/>
    <property type="match status" value="1"/>
</dbReference>
<proteinExistence type="predicted"/>
<dbReference type="EMBL" id="JAGYPF010000003">
    <property type="protein sequence ID" value="MBS4214243.1"/>
    <property type="molecule type" value="Genomic_DNA"/>
</dbReference>
<dbReference type="Pfam" id="PF01614">
    <property type="entry name" value="IclR_C"/>
    <property type="match status" value="1"/>
</dbReference>
<dbReference type="Gene3D" id="3.30.450.40">
    <property type="match status" value="1"/>
</dbReference>
<gene>
    <name evidence="6" type="ORF">KHA99_17475</name>
</gene>
<keyword evidence="2" id="KW-0238">DNA-binding</keyword>
<keyword evidence="1" id="KW-0805">Transcription regulation</keyword>
<dbReference type="RefSeq" id="WP_213118723.1">
    <property type="nucleotide sequence ID" value="NZ_JAGYPF010000003.1"/>
</dbReference>
<protein>
    <submittedName>
        <fullName evidence="6">IclR family transcriptional regulator</fullName>
    </submittedName>
</protein>
<dbReference type="InterPro" id="IPR005471">
    <property type="entry name" value="Tscrpt_reg_IclR_N"/>
</dbReference>
<accession>A0A942YUQ1</accession>
<dbReference type="Pfam" id="PF09339">
    <property type="entry name" value="HTH_IclR"/>
    <property type="match status" value="1"/>
</dbReference>
<dbReference type="SUPFAM" id="SSF46785">
    <property type="entry name" value="Winged helix' DNA-binding domain"/>
    <property type="match status" value="1"/>
</dbReference>
<keyword evidence="3" id="KW-0804">Transcription</keyword>
<dbReference type="InterPro" id="IPR029016">
    <property type="entry name" value="GAF-like_dom_sf"/>
</dbReference>
<dbReference type="InterPro" id="IPR050707">
    <property type="entry name" value="HTH_MetabolicPath_Reg"/>
</dbReference>
<dbReference type="SMART" id="SM00346">
    <property type="entry name" value="HTH_ICLR"/>
    <property type="match status" value="1"/>
</dbReference>
<feature type="domain" description="IclR-ED" evidence="5">
    <location>
        <begin position="73"/>
        <end position="256"/>
    </location>
</feature>
<keyword evidence="7" id="KW-1185">Reference proteome</keyword>
<dbReference type="InterPro" id="IPR036390">
    <property type="entry name" value="WH_DNA-bd_sf"/>
</dbReference>
<dbReference type="GO" id="GO:0045892">
    <property type="term" value="P:negative regulation of DNA-templated transcription"/>
    <property type="evidence" value="ECO:0007669"/>
    <property type="project" value="TreeGrafter"/>
</dbReference>
<name>A0A942YUQ1_9BACI</name>
<dbReference type="PROSITE" id="PS51077">
    <property type="entry name" value="HTH_ICLR"/>
    <property type="match status" value="1"/>
</dbReference>
<evidence type="ECO:0000256" key="1">
    <source>
        <dbReference type="ARBA" id="ARBA00023015"/>
    </source>
</evidence>
<evidence type="ECO:0000256" key="3">
    <source>
        <dbReference type="ARBA" id="ARBA00023163"/>
    </source>
</evidence>
<dbReference type="Gene3D" id="1.10.10.10">
    <property type="entry name" value="Winged helix-like DNA-binding domain superfamily/Winged helix DNA-binding domain"/>
    <property type="match status" value="1"/>
</dbReference>
<dbReference type="PROSITE" id="PS51078">
    <property type="entry name" value="ICLR_ED"/>
    <property type="match status" value="1"/>
</dbReference>
<evidence type="ECO:0000313" key="6">
    <source>
        <dbReference type="EMBL" id="MBS4214243.1"/>
    </source>
</evidence>
<evidence type="ECO:0000259" key="4">
    <source>
        <dbReference type="PROSITE" id="PS51077"/>
    </source>
</evidence>
<evidence type="ECO:0000313" key="7">
    <source>
        <dbReference type="Proteomes" id="UP000679749"/>
    </source>
</evidence>
<dbReference type="InterPro" id="IPR036388">
    <property type="entry name" value="WH-like_DNA-bd_sf"/>
</dbReference>
<dbReference type="SUPFAM" id="SSF55781">
    <property type="entry name" value="GAF domain-like"/>
    <property type="match status" value="1"/>
</dbReference>
<feature type="domain" description="HTH iclR-type" evidence="4">
    <location>
        <begin position="8"/>
        <end position="72"/>
    </location>
</feature>
<dbReference type="AlphaFoldDB" id="A0A942YUQ1"/>
<evidence type="ECO:0000259" key="5">
    <source>
        <dbReference type="PROSITE" id="PS51078"/>
    </source>
</evidence>
<reference evidence="6" key="1">
    <citation type="submission" date="2021-05" db="EMBL/GenBank/DDBJ databases">
        <title>Novel Bacillus species.</title>
        <authorList>
            <person name="Liu G."/>
        </authorList>
    </citation>
    <scope>NUCLEOTIDE SEQUENCE</scope>
    <source>
        <strain evidence="6">FJAT-49825</strain>
    </source>
</reference>
<dbReference type="InterPro" id="IPR014757">
    <property type="entry name" value="Tscrpt_reg_IclR_C"/>
</dbReference>